<dbReference type="OMA" id="HIMAIHY"/>
<evidence type="ECO:0000256" key="3">
    <source>
        <dbReference type="SAM" id="MobiDB-lite"/>
    </source>
</evidence>
<dbReference type="PANTHER" id="PTHR14087">
    <property type="entry name" value="THYMOCYTE NUCLEAR PROTEIN 1"/>
    <property type="match status" value="1"/>
</dbReference>
<gene>
    <name evidence="5" type="primary">THYN1</name>
    <name evidence="5" type="ORF">A0H81_09779</name>
</gene>
<dbReference type="SUPFAM" id="SSF88697">
    <property type="entry name" value="PUA domain-like"/>
    <property type="match status" value="1"/>
</dbReference>
<feature type="non-terminal residue" evidence="5">
    <location>
        <position position="1"/>
    </location>
</feature>
<feature type="region of interest" description="Disordered" evidence="3">
    <location>
        <begin position="246"/>
        <end position="322"/>
    </location>
</feature>
<evidence type="ECO:0000313" key="5">
    <source>
        <dbReference type="EMBL" id="OBZ70242.1"/>
    </source>
</evidence>
<dbReference type="InterPro" id="IPR052181">
    <property type="entry name" value="5hmC_binding"/>
</dbReference>
<dbReference type="InterPro" id="IPR015947">
    <property type="entry name" value="PUA-like_sf"/>
</dbReference>
<feature type="domain" description="EVE" evidence="4">
    <location>
        <begin position="41"/>
        <end position="105"/>
    </location>
</feature>
<comment type="caution">
    <text evidence="5">The sequence shown here is derived from an EMBL/GenBank/DDBJ whole genome shotgun (WGS) entry which is preliminary data.</text>
</comment>
<dbReference type="OrthoDB" id="41445at2759"/>
<proteinExistence type="predicted"/>
<comment type="subcellular location">
    <subcellularLocation>
        <location evidence="1">Nucleus</location>
    </subcellularLocation>
</comment>
<name>A0A1C7M018_GRIFR</name>
<dbReference type="InterPro" id="IPR002740">
    <property type="entry name" value="EVE_domain"/>
</dbReference>
<dbReference type="GO" id="GO:0005634">
    <property type="term" value="C:nucleus"/>
    <property type="evidence" value="ECO:0007669"/>
    <property type="project" value="UniProtKB-SubCell"/>
</dbReference>
<sequence>NPPLILASRALQGRLSLNLHRSAPRSNHIFRGRLHIMAIHYWLMKAEPESRIVKGKDVKDRLRDDYVNLQFSVGDFESVKTTPWEGVRNAEARNLMKEMKIGDKVNVLSSLLTGISIQRLRAQVLFYHSNCKNPGKSLSTVSKEAYPDCEQPSDHPYFDPKTDQEKPKWYMVDVAFVARAKHFVPLSLLRNIAAAWEPPSEIAYIGEEGLKAIKGMALVSRGRLSVQKVEEKTWGVIEKLAERGGWEDTNKPKGKIDRKVVGEKKVRENADKADPELNQGGGNVEEGEVKSTSGVAGRKRKARVLEPDALATGLRRSTRSRK</sequence>
<dbReference type="EMBL" id="LUGG01000014">
    <property type="protein sequence ID" value="OBZ70242.1"/>
    <property type="molecule type" value="Genomic_DNA"/>
</dbReference>
<organism evidence="5 6">
    <name type="scientific">Grifola frondosa</name>
    <name type="common">Maitake</name>
    <name type="synonym">Polyporus frondosus</name>
    <dbReference type="NCBI Taxonomy" id="5627"/>
    <lineage>
        <taxon>Eukaryota</taxon>
        <taxon>Fungi</taxon>
        <taxon>Dikarya</taxon>
        <taxon>Basidiomycota</taxon>
        <taxon>Agaricomycotina</taxon>
        <taxon>Agaricomycetes</taxon>
        <taxon>Polyporales</taxon>
        <taxon>Grifolaceae</taxon>
        <taxon>Grifola</taxon>
    </lineage>
</organism>
<dbReference type="Gene3D" id="3.10.590.10">
    <property type="entry name" value="ph1033 like domains"/>
    <property type="match status" value="1"/>
</dbReference>
<dbReference type="AlphaFoldDB" id="A0A1C7M018"/>
<dbReference type="Pfam" id="PF01878">
    <property type="entry name" value="EVE"/>
    <property type="match status" value="2"/>
</dbReference>
<protein>
    <submittedName>
        <fullName evidence="5">Thymocyte nuclear protein 1</fullName>
    </submittedName>
</protein>
<feature type="non-terminal residue" evidence="5">
    <location>
        <position position="322"/>
    </location>
</feature>
<keyword evidence="2" id="KW-0539">Nucleus</keyword>
<accession>A0A1C7M018</accession>
<dbReference type="STRING" id="5627.A0A1C7M018"/>
<evidence type="ECO:0000256" key="2">
    <source>
        <dbReference type="ARBA" id="ARBA00023242"/>
    </source>
</evidence>
<evidence type="ECO:0000313" key="6">
    <source>
        <dbReference type="Proteomes" id="UP000092993"/>
    </source>
</evidence>
<evidence type="ECO:0000256" key="1">
    <source>
        <dbReference type="ARBA" id="ARBA00004123"/>
    </source>
</evidence>
<reference evidence="5 6" key="1">
    <citation type="submission" date="2016-03" db="EMBL/GenBank/DDBJ databases">
        <title>Whole genome sequencing of Grifola frondosa 9006-11.</title>
        <authorList>
            <person name="Min B."/>
            <person name="Park H."/>
            <person name="Kim J.-G."/>
            <person name="Cho H."/>
            <person name="Oh Y.-L."/>
            <person name="Kong W.-S."/>
            <person name="Choi I.-G."/>
        </authorList>
    </citation>
    <scope>NUCLEOTIDE SEQUENCE [LARGE SCALE GENOMIC DNA]</scope>
    <source>
        <strain evidence="5 6">9006-11</strain>
    </source>
</reference>
<feature type="domain" description="EVE" evidence="4">
    <location>
        <begin position="123"/>
        <end position="239"/>
    </location>
</feature>
<dbReference type="InterPro" id="IPR047197">
    <property type="entry name" value="THYN1-like_EVE"/>
</dbReference>
<evidence type="ECO:0000259" key="4">
    <source>
        <dbReference type="Pfam" id="PF01878"/>
    </source>
</evidence>
<dbReference type="CDD" id="cd21133">
    <property type="entry name" value="EVE"/>
    <property type="match status" value="1"/>
</dbReference>
<dbReference type="PANTHER" id="PTHR14087:SF7">
    <property type="entry name" value="THYMOCYTE NUCLEAR PROTEIN 1"/>
    <property type="match status" value="1"/>
</dbReference>
<keyword evidence="6" id="KW-1185">Reference proteome</keyword>
<feature type="compositionally biased region" description="Basic and acidic residues" evidence="3">
    <location>
        <begin position="246"/>
        <end position="275"/>
    </location>
</feature>
<dbReference type="Proteomes" id="UP000092993">
    <property type="component" value="Unassembled WGS sequence"/>
</dbReference>